<dbReference type="EMBL" id="JTHP01000052">
    <property type="protein sequence ID" value="KJD43661.1"/>
    <property type="molecule type" value="Genomic_DNA"/>
</dbReference>
<accession>A0A0D7WWU9</accession>
<dbReference type="AlphaFoldDB" id="A0A0D7WWU9"/>
<proteinExistence type="predicted"/>
<dbReference type="PATRIC" id="fig|159743.3.peg.4789"/>
<comment type="caution">
    <text evidence="1">The sequence shown here is derived from an EMBL/GenBank/DDBJ whole genome shotgun (WGS) entry which is preliminary data.</text>
</comment>
<protein>
    <submittedName>
        <fullName evidence="1">N-acyl-D-glucosamine 2-epimerase</fullName>
    </submittedName>
</protein>
<name>A0A0D7WWU9_9BACL</name>
<dbReference type="Gene3D" id="3.20.20.80">
    <property type="entry name" value="Glycosidases"/>
    <property type="match status" value="1"/>
</dbReference>
<gene>
    <name evidence="1" type="ORF">QD47_21550</name>
</gene>
<sequence length="478" mass="53809">MSFNGNDGTQSTGFITLTGKIKPWALSGPSIQIDPLFPYYANRSRDSIADEIALAGYRTVHYFVVRENEVDGALVAAFQRRGIAVWAMVLGNGSFGVSQLPPEWKGWRMELLREPNDGFQRLSHFAQEYVEWKKKAAARLVTDIPFDGFEVAEPYFPEWNGLRSGVYGDIGPHARRAFRERSGEDIPDFRDKHTRNYYRKVPELYAQWVDLRVDAVNALIGELVNGAGGVRDVRPDICVATWSLAVNGRGDVPGQLREWQGLDAVAMIRCVAPDMHVLQTHWPDWMRRRLPPHYIGGYARIAQAVRAANPNLPLGVQADIGSLASMVRDREWTRQFGATALEGGYDVWTAYEYHLGGYMYDEPPIPLRAERSTADDEVVVSFSKRIATPSVNELRVWSRESAADATGDLIRTGRNDSLRPLELVDAAADGNRLLLRIRNLPPRAFSLRLEGVQDTPKLWLLKGRKAHHNLPEHEVQVP</sequence>
<evidence type="ECO:0000313" key="1">
    <source>
        <dbReference type="EMBL" id="KJD43661.1"/>
    </source>
</evidence>
<keyword evidence="2" id="KW-1185">Reference proteome</keyword>
<dbReference type="Proteomes" id="UP000032534">
    <property type="component" value="Unassembled WGS sequence"/>
</dbReference>
<dbReference type="OrthoDB" id="5171802at2"/>
<reference evidence="1 2" key="1">
    <citation type="submission" date="2014-11" db="EMBL/GenBank/DDBJ databases">
        <title>Draft Genome Sequences of Paenibacillus polymyxa NRRL B-30509 and Paenibacillus terrae NRRL B-30644, Strains from a Poultry Environment that Produce Tridecaptin A and Paenicidins.</title>
        <authorList>
            <person name="van Belkum M.J."/>
            <person name="Lohans C.T."/>
            <person name="Vederas J.C."/>
        </authorList>
    </citation>
    <scope>NUCLEOTIDE SEQUENCE [LARGE SCALE GENOMIC DNA]</scope>
    <source>
        <strain evidence="1 2">NRRL B-30644</strain>
    </source>
</reference>
<evidence type="ECO:0000313" key="2">
    <source>
        <dbReference type="Proteomes" id="UP000032534"/>
    </source>
</evidence>
<organism evidence="1 2">
    <name type="scientific">Paenibacillus terrae</name>
    <dbReference type="NCBI Taxonomy" id="159743"/>
    <lineage>
        <taxon>Bacteria</taxon>
        <taxon>Bacillati</taxon>
        <taxon>Bacillota</taxon>
        <taxon>Bacilli</taxon>
        <taxon>Bacillales</taxon>
        <taxon>Paenibacillaceae</taxon>
        <taxon>Paenibacillus</taxon>
    </lineage>
</organism>
<dbReference type="RefSeq" id="WP_044648059.1">
    <property type="nucleotide sequence ID" value="NZ_JTHP01000052.1"/>
</dbReference>